<dbReference type="FunFam" id="1.10.3430.10:FF:000003">
    <property type="entry name" value="Ammonium transporter"/>
    <property type="match status" value="1"/>
</dbReference>
<feature type="transmembrane region" description="Helical" evidence="8">
    <location>
        <begin position="168"/>
        <end position="191"/>
    </location>
</feature>
<comment type="similarity">
    <text evidence="2 8">Belongs to the ammonia transporter channel (TC 1.A.11.2) family.</text>
</comment>
<organism evidence="11 12">
    <name type="scientific">Rhodotorula toruloides</name>
    <name type="common">Yeast</name>
    <name type="synonym">Rhodosporidium toruloides</name>
    <dbReference type="NCBI Taxonomy" id="5286"/>
    <lineage>
        <taxon>Eukaryota</taxon>
        <taxon>Fungi</taxon>
        <taxon>Dikarya</taxon>
        <taxon>Basidiomycota</taxon>
        <taxon>Pucciniomycotina</taxon>
        <taxon>Microbotryomycetes</taxon>
        <taxon>Sporidiobolales</taxon>
        <taxon>Sporidiobolaceae</taxon>
        <taxon>Rhodotorula</taxon>
    </lineage>
</organism>
<dbReference type="InterPro" id="IPR018047">
    <property type="entry name" value="Ammonium_transpt_CS"/>
</dbReference>
<feature type="transmembrane region" description="Helical" evidence="8">
    <location>
        <begin position="50"/>
        <end position="71"/>
    </location>
</feature>
<evidence type="ECO:0000256" key="5">
    <source>
        <dbReference type="ARBA" id="ARBA00022989"/>
    </source>
</evidence>
<feature type="transmembrane region" description="Helical" evidence="8">
    <location>
        <begin position="273"/>
        <end position="293"/>
    </location>
</feature>
<feature type="transmembrane region" description="Helical" evidence="8">
    <location>
        <begin position="141"/>
        <end position="161"/>
    </location>
</feature>
<feature type="transmembrane region" description="Helical" evidence="8">
    <location>
        <begin position="360"/>
        <end position="380"/>
    </location>
</feature>
<reference evidence="11 12" key="1">
    <citation type="submission" date="2019-07" db="EMBL/GenBank/DDBJ databases">
        <title>Rhodotorula toruloides NBRC10032 genome sequencing.</title>
        <authorList>
            <person name="Shida Y."/>
            <person name="Takaku H."/>
            <person name="Ogasawara W."/>
            <person name="Mori K."/>
        </authorList>
    </citation>
    <scope>NUCLEOTIDE SEQUENCE [LARGE SCALE GENOMIC DNA]</scope>
    <source>
        <strain evidence="11 12">NBRC10032</strain>
    </source>
</reference>
<name>A0A511KNF7_RHOTO</name>
<feature type="compositionally biased region" description="Basic and acidic residues" evidence="9">
    <location>
        <begin position="570"/>
        <end position="583"/>
    </location>
</feature>
<evidence type="ECO:0000256" key="6">
    <source>
        <dbReference type="ARBA" id="ARBA00023136"/>
    </source>
</evidence>
<evidence type="ECO:0000256" key="4">
    <source>
        <dbReference type="ARBA" id="ARBA00022692"/>
    </source>
</evidence>
<feature type="transmembrane region" description="Helical" evidence="8">
    <location>
        <begin position="243"/>
        <end position="261"/>
    </location>
</feature>
<dbReference type="AlphaFoldDB" id="A0A511KNF7"/>
<feature type="domain" description="Ammonium transporter AmtB-like" evidence="10">
    <location>
        <begin position="51"/>
        <end position="457"/>
    </location>
</feature>
<comment type="subcellular location">
    <subcellularLocation>
        <location evidence="8">Cell membrane</location>
        <topology evidence="8">Multi-pass membrane protein</topology>
    </subcellularLocation>
    <subcellularLocation>
        <location evidence="1">Membrane</location>
        <topology evidence="1">Multi-pass membrane protein</topology>
    </subcellularLocation>
</comment>
<keyword evidence="3 8" id="KW-0813">Transport</keyword>
<feature type="compositionally biased region" description="Polar residues" evidence="9">
    <location>
        <begin position="584"/>
        <end position="593"/>
    </location>
</feature>
<dbReference type="InterPro" id="IPR024041">
    <property type="entry name" value="NH4_transpt_AmtB-like_dom"/>
</dbReference>
<feature type="transmembrane region" description="Helical" evidence="8">
    <location>
        <begin position="331"/>
        <end position="353"/>
    </location>
</feature>
<dbReference type="EMBL" id="BJWK01000017">
    <property type="protein sequence ID" value="GEM11871.1"/>
    <property type="molecule type" value="Genomic_DNA"/>
</dbReference>
<evidence type="ECO:0000256" key="8">
    <source>
        <dbReference type="RuleBase" id="RU362002"/>
    </source>
</evidence>
<accession>A0A511KNF7</accession>
<feature type="transmembrane region" description="Helical" evidence="8">
    <location>
        <begin position="407"/>
        <end position="428"/>
    </location>
</feature>
<feature type="transmembrane region" description="Helical" evidence="8">
    <location>
        <begin position="83"/>
        <end position="101"/>
    </location>
</feature>
<feature type="compositionally biased region" description="Low complexity" evidence="9">
    <location>
        <begin position="594"/>
        <end position="607"/>
    </location>
</feature>
<dbReference type="OrthoDB" id="534912at2759"/>
<dbReference type="PANTHER" id="PTHR43029:SF1">
    <property type="entry name" value="AMMONIUM TRANSPORTER AMTB-LIKE DOMAIN-CONTAINING PROTEIN"/>
    <property type="match status" value="1"/>
</dbReference>
<sequence>MVNITYGDLIASSQLADPAAGKPYSIQPGGTDMIVTLAGGQVASYNPGDIAWLLACTALVWLMIPGVGYLYSGLVRRKNALTVLFLTMLAMAIISFQWFFWGYSLAFSPTGGKFLGDMHFFVLRHVLETPVPQANNKVPQVAYMIYQNMFAALVPAVLIGAAAERGRILPACIFFFCWSTVVYCPIAHWVWAPEGWAFQYGVLDYAGGGPIEICSGVTGLVYSIFLGKRRGFGTHILSFKPHNVSFVIQGTILLWVGWIGFNGGSTFAANIKAAVAIVNTNLAASFGGLAWMLLDYRLERKWSAVGYCTGAICGLVAITPAAGYVGYGPSIFIGVVAAGMSNLLTTLKGFFAFDDAMDIYACHGVAGICGLVFTGVFAQADIAATDGYTVIPGGWLDGNYIQVGKQLAYICAVWGWTFVVSYALMFLINLIPGCKFRVDEEGEIIGVDEVETGEFCYDFIALRREVDSTHGFYPLSTPNQHVSAGAGPAAHVRPASVSSSEERLRHRHEVAANGGHEVRSSGPLMPVVGRKTGLEGFLPESENLAGDEEDKEREEMVDEEDDGDGGGVAGEKEGEQGGEEKKMTSQVASLSLAPQSTSPPSSESDTSPIPPTDLASLVANVDPAIKDLPLPSPPPPGAYIFPDSQGRASFSSEMESPPPAHSSEVLKGVEAGGKEPKTSSKRVEGLNKSEAGGEPAELKPHPFLLLPSAFFASSTCSVCRRPLQAFTAEKVSDTVSGEQAKEAVLRHWGCLRIQIEEGKIGVGVGS</sequence>
<dbReference type="InterPro" id="IPR029020">
    <property type="entry name" value="Ammonium/urea_transptr"/>
</dbReference>
<evidence type="ECO:0000256" key="2">
    <source>
        <dbReference type="ARBA" id="ARBA00005887"/>
    </source>
</evidence>
<comment type="caution">
    <text evidence="11">The sequence shown here is derived from an EMBL/GenBank/DDBJ whole genome shotgun (WGS) entry which is preliminary data.</text>
</comment>
<feature type="transmembrane region" description="Helical" evidence="8">
    <location>
        <begin position="305"/>
        <end position="325"/>
    </location>
</feature>
<gene>
    <name evidence="11" type="ORF">Rt10032_c17g5888</name>
</gene>
<dbReference type="GO" id="GO:0008519">
    <property type="term" value="F:ammonium channel activity"/>
    <property type="evidence" value="ECO:0007669"/>
    <property type="project" value="InterPro"/>
</dbReference>
<dbReference type="PANTHER" id="PTHR43029">
    <property type="entry name" value="AMMONIUM TRANSPORTER MEP2"/>
    <property type="match status" value="1"/>
</dbReference>
<dbReference type="Gene3D" id="1.10.3430.10">
    <property type="entry name" value="Ammonium transporter AmtB like domains"/>
    <property type="match status" value="1"/>
</dbReference>
<keyword evidence="4 8" id="KW-0812">Transmembrane</keyword>
<evidence type="ECO:0000256" key="7">
    <source>
        <dbReference type="ARBA" id="ARBA00023177"/>
    </source>
</evidence>
<dbReference type="Pfam" id="PF00909">
    <property type="entry name" value="Ammonium_transp"/>
    <property type="match status" value="1"/>
</dbReference>
<keyword evidence="7 8" id="KW-0924">Ammonia transport</keyword>
<dbReference type="Proteomes" id="UP000321518">
    <property type="component" value="Unassembled WGS sequence"/>
</dbReference>
<keyword evidence="6 8" id="KW-0472">Membrane</keyword>
<dbReference type="SUPFAM" id="SSF111352">
    <property type="entry name" value="Ammonium transporter"/>
    <property type="match status" value="1"/>
</dbReference>
<evidence type="ECO:0000256" key="1">
    <source>
        <dbReference type="ARBA" id="ARBA00004141"/>
    </source>
</evidence>
<evidence type="ECO:0000313" key="12">
    <source>
        <dbReference type="Proteomes" id="UP000321518"/>
    </source>
</evidence>
<keyword evidence="5 8" id="KW-1133">Transmembrane helix</keyword>
<dbReference type="InterPro" id="IPR001905">
    <property type="entry name" value="Ammonium_transpt"/>
</dbReference>
<feature type="region of interest" description="Disordered" evidence="9">
    <location>
        <begin position="483"/>
        <end position="696"/>
    </location>
</feature>
<evidence type="ECO:0000256" key="9">
    <source>
        <dbReference type="SAM" id="MobiDB-lite"/>
    </source>
</evidence>
<evidence type="ECO:0000313" key="11">
    <source>
        <dbReference type="EMBL" id="GEM11871.1"/>
    </source>
</evidence>
<protein>
    <recommendedName>
        <fullName evidence="8">Ammonium transporter</fullName>
    </recommendedName>
</protein>
<feature type="transmembrane region" description="Helical" evidence="8">
    <location>
        <begin position="197"/>
        <end position="222"/>
    </location>
</feature>
<feature type="compositionally biased region" description="Acidic residues" evidence="9">
    <location>
        <begin position="545"/>
        <end position="564"/>
    </location>
</feature>
<dbReference type="GO" id="GO:0005886">
    <property type="term" value="C:plasma membrane"/>
    <property type="evidence" value="ECO:0007669"/>
    <property type="project" value="UniProtKB-SubCell"/>
</dbReference>
<dbReference type="NCBIfam" id="TIGR00836">
    <property type="entry name" value="amt"/>
    <property type="match status" value="1"/>
</dbReference>
<dbReference type="PROSITE" id="PS01219">
    <property type="entry name" value="AMMONIUM_TRANSP"/>
    <property type="match status" value="1"/>
</dbReference>
<evidence type="ECO:0000256" key="3">
    <source>
        <dbReference type="ARBA" id="ARBA00022448"/>
    </source>
</evidence>
<proteinExistence type="inferred from homology"/>
<evidence type="ECO:0000259" key="10">
    <source>
        <dbReference type="Pfam" id="PF00909"/>
    </source>
</evidence>
<feature type="compositionally biased region" description="Basic and acidic residues" evidence="9">
    <location>
        <begin position="672"/>
        <end position="687"/>
    </location>
</feature>